<dbReference type="PANTHER" id="PTHR43228:SF5">
    <property type="entry name" value="STAGE 0 SPORULATION PROTEIN A"/>
    <property type="match status" value="1"/>
</dbReference>
<dbReference type="PANTHER" id="PTHR43228">
    <property type="entry name" value="TWO-COMPONENT RESPONSE REGULATOR"/>
    <property type="match status" value="1"/>
</dbReference>
<reference evidence="18 19" key="1">
    <citation type="submission" date="2021-01" db="EMBL/GenBank/DDBJ databases">
        <title>Genomic Encyclopedia of Type Strains, Phase IV (KMG-IV): sequencing the most valuable type-strain genomes for metagenomic binning, comparative biology and taxonomic classification.</title>
        <authorList>
            <person name="Goeker M."/>
        </authorList>
    </citation>
    <scope>NUCLEOTIDE SEQUENCE [LARGE SCALE GENOMIC DNA]</scope>
    <source>
        <strain evidence="18 19">DSM 25890</strain>
    </source>
</reference>
<evidence type="ECO:0000256" key="9">
    <source>
        <dbReference type="ARBA" id="ARBA00023012"/>
    </source>
</evidence>
<sequence length="271" mass="30179">MNNEKINVLIADDNEDFCDILSEYLQRQQDIEVVGVAKDGVEAVELISKKSPDVVVLDIIMPHLDGLGVLEKLNAINLDKFPKIIILSAVGQDKITQRAISLGADYYVIKPFDFEVFIERIRQTMGSATTNTDRKRPFVSTASVPQRTLVNNSGRNLEASITNIIHEVGVPAHIKGYVYLREAITMVVSNMELLSAVTKELYPSIAKKYNTTASRVERAIRHAIEVAWSRGKVDTINTLFGYTINNDKGKPTNSEFIAMVADKLRLEQQAG</sequence>
<dbReference type="SUPFAM" id="SSF46894">
    <property type="entry name" value="C-terminal effector domain of the bipartite response regulators"/>
    <property type="match status" value="1"/>
</dbReference>
<comment type="function">
    <text evidence="14 15">May play the central regulatory role in sporulation. It may be an element of the effector pathway responsible for the activation of sporulation genes in response to nutritional stress. Spo0A may act in concert with spo0H (a sigma factor) to control the expression of some genes that are critical to the sporulation process.</text>
</comment>
<evidence type="ECO:0000256" key="8">
    <source>
        <dbReference type="ARBA" id="ARBA00022969"/>
    </source>
</evidence>
<dbReference type="Pfam" id="PF08769">
    <property type="entry name" value="Spo0A_C"/>
    <property type="match status" value="1"/>
</dbReference>
<dbReference type="InterPro" id="IPR001789">
    <property type="entry name" value="Sig_transdc_resp-reg_receiver"/>
</dbReference>
<evidence type="ECO:0000256" key="15">
    <source>
        <dbReference type="PIRNR" id="PIRNR002937"/>
    </source>
</evidence>
<comment type="subcellular location">
    <subcellularLocation>
        <location evidence="1 15">Cytoplasm</location>
    </subcellularLocation>
</comment>
<comment type="cofactor">
    <cofactor evidence="15">
        <name>Ca(2+)</name>
        <dbReference type="ChEBI" id="CHEBI:29108"/>
    </cofactor>
    <text evidence="15">Binds 1 Ca(2+) ion per subunit.</text>
</comment>
<dbReference type="InterPro" id="IPR036388">
    <property type="entry name" value="WH-like_DNA-bd_sf"/>
</dbReference>
<evidence type="ECO:0000256" key="13">
    <source>
        <dbReference type="ARBA" id="ARBA00023163"/>
    </source>
</evidence>
<evidence type="ECO:0000313" key="18">
    <source>
        <dbReference type="EMBL" id="MBM7614017.1"/>
    </source>
</evidence>
<protein>
    <recommendedName>
        <fullName evidence="2 15">Stage 0 sporulation protein A homolog</fullName>
    </recommendedName>
</protein>
<name>A0ABS2NM48_9FIRM</name>
<dbReference type="InterPro" id="IPR012052">
    <property type="entry name" value="Spore_0_A"/>
</dbReference>
<dbReference type="CDD" id="cd17561">
    <property type="entry name" value="REC_Spo0A"/>
    <property type="match status" value="1"/>
</dbReference>
<evidence type="ECO:0000256" key="14">
    <source>
        <dbReference type="ARBA" id="ARBA00024867"/>
    </source>
</evidence>
<dbReference type="InterPro" id="IPR052048">
    <property type="entry name" value="ST_Response_Regulator"/>
</dbReference>
<feature type="domain" description="Response regulatory" evidence="17">
    <location>
        <begin position="7"/>
        <end position="125"/>
    </location>
</feature>
<dbReference type="SUPFAM" id="SSF52172">
    <property type="entry name" value="CheY-like"/>
    <property type="match status" value="1"/>
</dbReference>
<dbReference type="EMBL" id="JAFBEE010000002">
    <property type="protein sequence ID" value="MBM7614017.1"/>
    <property type="molecule type" value="Genomic_DNA"/>
</dbReference>
<proteinExistence type="predicted"/>
<accession>A0ABS2NM48</accession>
<dbReference type="NCBIfam" id="TIGR02875">
    <property type="entry name" value="spore_0_A"/>
    <property type="match status" value="1"/>
</dbReference>
<keyword evidence="11 15" id="KW-0238">DNA-binding</keyword>
<evidence type="ECO:0000313" key="19">
    <source>
        <dbReference type="Proteomes" id="UP001314796"/>
    </source>
</evidence>
<keyword evidence="13 15" id="KW-0804">Transcription</keyword>
<keyword evidence="12 15" id="KW-0010">Activator</keyword>
<evidence type="ECO:0000256" key="12">
    <source>
        <dbReference type="ARBA" id="ARBA00023159"/>
    </source>
</evidence>
<evidence type="ECO:0000256" key="11">
    <source>
        <dbReference type="ARBA" id="ARBA00023125"/>
    </source>
</evidence>
<evidence type="ECO:0000256" key="7">
    <source>
        <dbReference type="ARBA" id="ARBA00022837"/>
    </source>
</evidence>
<dbReference type="InterPro" id="IPR011006">
    <property type="entry name" value="CheY-like_superfamily"/>
</dbReference>
<dbReference type="InterPro" id="IPR014879">
    <property type="entry name" value="Spo0A_C"/>
</dbReference>
<dbReference type="SMART" id="SM00448">
    <property type="entry name" value="REC"/>
    <property type="match status" value="1"/>
</dbReference>
<keyword evidence="3 15" id="KW-0963">Cytoplasm</keyword>
<evidence type="ECO:0000256" key="6">
    <source>
        <dbReference type="ARBA" id="ARBA00022723"/>
    </source>
</evidence>
<keyword evidence="8 15" id="KW-0749">Sporulation</keyword>
<dbReference type="InterPro" id="IPR016032">
    <property type="entry name" value="Sig_transdc_resp-reg_C-effctor"/>
</dbReference>
<gene>
    <name evidence="18" type="ORF">JOC73_000526</name>
</gene>
<keyword evidence="4 15" id="KW-0678">Repressor</keyword>
<keyword evidence="7 15" id="KW-0106">Calcium</keyword>
<evidence type="ECO:0000256" key="4">
    <source>
        <dbReference type="ARBA" id="ARBA00022491"/>
    </source>
</evidence>
<keyword evidence="6 15" id="KW-0479">Metal-binding</keyword>
<dbReference type="Gene3D" id="3.40.50.2300">
    <property type="match status" value="1"/>
</dbReference>
<keyword evidence="19" id="KW-1185">Reference proteome</keyword>
<dbReference type="PIRSF" id="PIRSF002937">
    <property type="entry name" value="Res_reg_Spo0A"/>
    <property type="match status" value="1"/>
</dbReference>
<dbReference type="Pfam" id="PF00072">
    <property type="entry name" value="Response_reg"/>
    <property type="match status" value="1"/>
</dbReference>
<evidence type="ECO:0000256" key="16">
    <source>
        <dbReference type="PROSITE-ProRule" id="PRU00169"/>
    </source>
</evidence>
<comment type="caution">
    <text evidence="18">The sequence shown here is derived from an EMBL/GenBank/DDBJ whole genome shotgun (WGS) entry which is preliminary data.</text>
</comment>
<organism evidence="18 19">
    <name type="scientific">Alkaliphilus hydrothermalis</name>
    <dbReference type="NCBI Taxonomy" id="1482730"/>
    <lineage>
        <taxon>Bacteria</taxon>
        <taxon>Bacillati</taxon>
        <taxon>Bacillota</taxon>
        <taxon>Clostridia</taxon>
        <taxon>Peptostreptococcales</taxon>
        <taxon>Natronincolaceae</taxon>
        <taxon>Alkaliphilus</taxon>
    </lineage>
</organism>
<evidence type="ECO:0000259" key="17">
    <source>
        <dbReference type="PROSITE" id="PS50110"/>
    </source>
</evidence>
<feature type="modified residue" description="4-aspartylphosphate" evidence="16">
    <location>
        <position position="58"/>
    </location>
</feature>
<evidence type="ECO:0000256" key="2">
    <source>
        <dbReference type="ARBA" id="ARBA00018672"/>
    </source>
</evidence>
<dbReference type="Gene3D" id="1.10.10.10">
    <property type="entry name" value="Winged helix-like DNA-binding domain superfamily/Winged helix DNA-binding domain"/>
    <property type="match status" value="1"/>
</dbReference>
<evidence type="ECO:0000256" key="3">
    <source>
        <dbReference type="ARBA" id="ARBA00022490"/>
    </source>
</evidence>
<keyword evidence="5 16" id="KW-0597">Phosphoprotein</keyword>
<evidence type="ECO:0000256" key="5">
    <source>
        <dbReference type="ARBA" id="ARBA00022553"/>
    </source>
</evidence>
<keyword evidence="10 15" id="KW-0805">Transcription regulation</keyword>
<evidence type="ECO:0000256" key="1">
    <source>
        <dbReference type="ARBA" id="ARBA00004496"/>
    </source>
</evidence>
<dbReference type="PROSITE" id="PS50110">
    <property type="entry name" value="RESPONSE_REGULATORY"/>
    <property type="match status" value="1"/>
</dbReference>
<keyword evidence="9 15" id="KW-0902">Two-component regulatory system</keyword>
<dbReference type="Proteomes" id="UP001314796">
    <property type="component" value="Unassembled WGS sequence"/>
</dbReference>
<evidence type="ECO:0000256" key="10">
    <source>
        <dbReference type="ARBA" id="ARBA00023015"/>
    </source>
</evidence>